<dbReference type="Pfam" id="PF01272">
    <property type="entry name" value="GreA_GreB"/>
    <property type="match status" value="1"/>
</dbReference>
<feature type="domain" description="Transcription elongation factor GreA/GreB N-terminal" evidence="4">
    <location>
        <begin position="465"/>
        <end position="531"/>
    </location>
</feature>
<evidence type="ECO:0000259" key="3">
    <source>
        <dbReference type="Pfam" id="PF01272"/>
    </source>
</evidence>
<keyword evidence="2" id="KW-0804">Transcription</keyword>
<dbReference type="Pfam" id="PF03449">
    <property type="entry name" value="GreA_GreB_N"/>
    <property type="match status" value="1"/>
</dbReference>
<sequence>MRFSMHADLEKLLSLGKITPSLAEKLDRIAPGRYCFHTTWGAGKVISWNLAAKKLVIDFEENPEHEVALEFAPKILEFLHDDHFLARRYEDTESLINLSVDDPVELVRVTLQGYGNSLTPEKLEAALKGTVIAADKWKNWWDKVRAMLRSNVQFMMPTRKGERITLRTNILSRAQAALEDYNKAADLKAKVRVLDGIKMETVMTEPDAVNALVQAVDADVRNGGSLALQQVLELAVLRDDLIAAVKNTEAAQAAYPLRSIVEANIGDVERFAEVLNSMPAVRQKRVYVTLPAVFGEEWTQKALELFDASGARAVGEIAKFLIEEGHDKALVKHLKHELLRQTLPAESLIWICRQRHDASKPLFGLPVGIAMLSLIEQDHMDGGPNRMLRLKNLFMEDKNIIQEMIKGQDVAEVRQFAKMLYNTSAFSEQDRGALMARVISVFPDLHAIVLDALVDTSDKPEPIFVSWDSLEARKKELEELVNVKIPENLHNKKISRAEGDLRENGGYQDAKEVEKVLNRRRSELEHALALARGTDFAVTDTSKAAMGMKVTLQPLTGGDAVVYTILGAWDTNPEKHIVSYLSQVGKELTGRSVGDQVKIVPMDGDKKKVFTITKIEAAF</sequence>
<evidence type="ECO:0000256" key="1">
    <source>
        <dbReference type="ARBA" id="ARBA00023015"/>
    </source>
</evidence>
<accession>A0A6N2RC16</accession>
<dbReference type="InterPro" id="IPR001437">
    <property type="entry name" value="Tscrpt_elong_fac_GreA/B_C"/>
</dbReference>
<keyword evidence="5" id="KW-0251">Elongation factor</keyword>
<reference evidence="5" key="1">
    <citation type="submission" date="2019-11" db="EMBL/GenBank/DDBJ databases">
        <authorList>
            <person name="Feng L."/>
        </authorList>
    </citation>
    <scope>NUCLEOTIDE SEQUENCE</scope>
    <source>
        <strain evidence="5">AMuciniphilaLFYP55</strain>
    </source>
</reference>
<dbReference type="OrthoDB" id="9808774at2"/>
<dbReference type="GO" id="GO:0003677">
    <property type="term" value="F:DNA binding"/>
    <property type="evidence" value="ECO:0007669"/>
    <property type="project" value="InterPro"/>
</dbReference>
<dbReference type="InterPro" id="IPR023459">
    <property type="entry name" value="Tscrpt_elong_fac_GreA/B_fam"/>
</dbReference>
<evidence type="ECO:0000259" key="4">
    <source>
        <dbReference type="Pfam" id="PF03449"/>
    </source>
</evidence>
<dbReference type="SUPFAM" id="SSF54534">
    <property type="entry name" value="FKBP-like"/>
    <property type="match status" value="1"/>
</dbReference>
<dbReference type="EMBL" id="CACRSS010000001">
    <property type="protein sequence ID" value="VYS77661.1"/>
    <property type="molecule type" value="Genomic_DNA"/>
</dbReference>
<keyword evidence="5" id="KW-0648">Protein biosynthesis</keyword>
<evidence type="ECO:0000256" key="2">
    <source>
        <dbReference type="ARBA" id="ARBA00023163"/>
    </source>
</evidence>
<dbReference type="AlphaFoldDB" id="A0A6N2RC16"/>
<dbReference type="GO" id="GO:0070063">
    <property type="term" value="F:RNA polymerase binding"/>
    <property type="evidence" value="ECO:0007669"/>
    <property type="project" value="InterPro"/>
</dbReference>
<proteinExistence type="predicted"/>
<dbReference type="GO" id="GO:0006354">
    <property type="term" value="P:DNA-templated transcription elongation"/>
    <property type="evidence" value="ECO:0007669"/>
    <property type="project" value="TreeGrafter"/>
</dbReference>
<dbReference type="PANTHER" id="PTHR30437">
    <property type="entry name" value="TRANSCRIPTION ELONGATION FACTOR GREA"/>
    <property type="match status" value="1"/>
</dbReference>
<dbReference type="InterPro" id="IPR022691">
    <property type="entry name" value="Tscrpt_elong_fac_GreA/B_N"/>
</dbReference>
<evidence type="ECO:0000313" key="5">
    <source>
        <dbReference type="EMBL" id="VYS77661.1"/>
    </source>
</evidence>
<dbReference type="GO" id="GO:0032784">
    <property type="term" value="P:regulation of DNA-templated transcription elongation"/>
    <property type="evidence" value="ECO:0007669"/>
    <property type="project" value="InterPro"/>
</dbReference>
<dbReference type="InterPro" id="IPR036805">
    <property type="entry name" value="Tscrpt_elong_fac_GreA/B_N_sf"/>
</dbReference>
<name>A0A6N2RC16_9BACT</name>
<dbReference type="Gene3D" id="3.10.50.30">
    <property type="entry name" value="Transcription elongation factor, GreA/GreB, C-terminal domain"/>
    <property type="match status" value="1"/>
</dbReference>
<dbReference type="SUPFAM" id="SSF46557">
    <property type="entry name" value="GreA transcript cleavage protein, N-terminal domain"/>
    <property type="match status" value="1"/>
</dbReference>
<dbReference type="GO" id="GO:0003746">
    <property type="term" value="F:translation elongation factor activity"/>
    <property type="evidence" value="ECO:0007669"/>
    <property type="project" value="UniProtKB-KW"/>
</dbReference>
<dbReference type="InterPro" id="IPR036953">
    <property type="entry name" value="GreA/GreB_C_sf"/>
</dbReference>
<organism evidence="5">
    <name type="scientific">Akkermansia muciniphila</name>
    <dbReference type="NCBI Taxonomy" id="239935"/>
    <lineage>
        <taxon>Bacteria</taxon>
        <taxon>Pseudomonadati</taxon>
        <taxon>Verrucomicrobiota</taxon>
        <taxon>Verrucomicrobiia</taxon>
        <taxon>Verrucomicrobiales</taxon>
        <taxon>Akkermansiaceae</taxon>
        <taxon>Akkermansia</taxon>
    </lineage>
</organism>
<dbReference type="Gene3D" id="1.10.287.180">
    <property type="entry name" value="Transcription elongation factor, GreA/GreB, N-terminal domain"/>
    <property type="match status" value="1"/>
</dbReference>
<feature type="domain" description="Transcription elongation factor GreA/GreB C-terminal" evidence="3">
    <location>
        <begin position="542"/>
        <end position="616"/>
    </location>
</feature>
<dbReference type="PANTHER" id="PTHR30437:SF4">
    <property type="entry name" value="TRANSCRIPTION ELONGATION FACTOR GREA"/>
    <property type="match status" value="1"/>
</dbReference>
<protein>
    <submittedName>
        <fullName evidence="5">Transcription elongation factor GreA</fullName>
    </submittedName>
</protein>
<gene>
    <name evidence="5" type="primary">greA</name>
    <name evidence="5" type="ORF">AMLFYP55_00309</name>
</gene>
<keyword evidence="1" id="KW-0805">Transcription regulation</keyword>